<gene>
    <name evidence="2" type="ORF">H9856_01820</name>
</gene>
<keyword evidence="1" id="KW-0812">Transmembrane</keyword>
<feature type="transmembrane region" description="Helical" evidence="1">
    <location>
        <begin position="437"/>
        <end position="457"/>
    </location>
</feature>
<feature type="transmembrane region" description="Helical" evidence="1">
    <location>
        <begin position="157"/>
        <end position="177"/>
    </location>
</feature>
<keyword evidence="1" id="KW-0472">Membrane</keyword>
<feature type="transmembrane region" description="Helical" evidence="1">
    <location>
        <begin position="386"/>
        <end position="402"/>
    </location>
</feature>
<feature type="transmembrane region" description="Helical" evidence="1">
    <location>
        <begin position="414"/>
        <end position="430"/>
    </location>
</feature>
<evidence type="ECO:0000313" key="2">
    <source>
        <dbReference type="EMBL" id="HIX35141.1"/>
    </source>
</evidence>
<dbReference type="PANTHER" id="PTHR38454">
    <property type="entry name" value="INTEGRAL MEMBRANE PROTEIN-RELATED"/>
    <property type="match status" value="1"/>
</dbReference>
<organism evidence="2 3">
    <name type="scientific">Candidatus Limosilactobacillus merdigallinarum</name>
    <dbReference type="NCBI Taxonomy" id="2838652"/>
    <lineage>
        <taxon>Bacteria</taxon>
        <taxon>Bacillati</taxon>
        <taxon>Bacillota</taxon>
        <taxon>Bacilli</taxon>
        <taxon>Lactobacillales</taxon>
        <taxon>Lactobacillaceae</taxon>
        <taxon>Limosilactobacillus</taxon>
    </lineage>
</organism>
<dbReference type="InterPro" id="IPR018580">
    <property type="entry name" value="Uncharacterised_YfhO"/>
</dbReference>
<dbReference type="EMBL" id="DXFH01000002">
    <property type="protein sequence ID" value="HIX35141.1"/>
    <property type="molecule type" value="Genomic_DNA"/>
</dbReference>
<feature type="transmembrane region" description="Helical" evidence="1">
    <location>
        <begin position="197"/>
        <end position="215"/>
    </location>
</feature>
<accession>A0A9D1VHI5</accession>
<feature type="transmembrane region" description="Helical" evidence="1">
    <location>
        <begin position="227"/>
        <end position="248"/>
    </location>
</feature>
<protein>
    <submittedName>
        <fullName evidence="2">YfhO family protein</fullName>
    </submittedName>
</protein>
<reference evidence="2" key="1">
    <citation type="journal article" date="2021" name="PeerJ">
        <title>Extensive microbial diversity within the chicken gut microbiome revealed by metagenomics and culture.</title>
        <authorList>
            <person name="Gilroy R."/>
            <person name="Ravi A."/>
            <person name="Getino M."/>
            <person name="Pursley I."/>
            <person name="Horton D.L."/>
            <person name="Alikhan N.F."/>
            <person name="Baker D."/>
            <person name="Gharbi K."/>
            <person name="Hall N."/>
            <person name="Watson M."/>
            <person name="Adriaenssens E.M."/>
            <person name="Foster-Nyarko E."/>
            <person name="Jarju S."/>
            <person name="Secka A."/>
            <person name="Antonio M."/>
            <person name="Oren A."/>
            <person name="Chaudhuri R.R."/>
            <person name="La Ragione R."/>
            <person name="Hildebrand F."/>
            <person name="Pallen M.J."/>
        </authorList>
    </citation>
    <scope>NUCLEOTIDE SEQUENCE</scope>
    <source>
        <strain evidence="2">ChiSxjej3B15-572</strain>
    </source>
</reference>
<sequence>MLKRLRNHPPFLLFAFLMPILIMGVYFAYRGMAPFGSSSILTVDLGQQYVDFFAYFRHSLLHHPSSFLYSFSKGLGGEMLGTNAYYLFSPLNLLLLPFTGKSLSAGILILLLVKYGLASLSFAWLLQREKLQNGSRLVAFGTAYALMGWMIANQLNLLWLDALFLLPVVIAGVLQITRQKGARLFIIAMACTMMDNYYMAWMIALFALLFFIWQLSRNDNPFKQKLILGGHVVIDGGVSALLASWMLLPSIYALMQSKGNYTETQLKWHFEYPPFKILAKLVPGSFDFSQMPSGQPNIYVGALCLIGACLYFFYYHDRWQAKLSAGLISVFMLVSFCWPPLDLLWHLGQYPVWYPSRFSFVWCFWIIWLAATTLQPEFQLKKRESLIAAVSIAIFTVILLFAQKQVSYIEPAEIFIETGFLLIGICLLMFNYQQSPVLINSLFCLLIVVDVATNAFVSLNQISYVSQAEFGNYTTALNSGINKIKHKGTGFYRVGKNFMRTKDDPFQSDFYGGDHFGSTMEPNISHFMGAIGNPEGDGYITYTNGTKVTDTLLGFRYYMAARNNGYSGGNAVLPLTSTRPDWKHAATVGQTKLITVKENKDVLPLAFGASRDIVNFRSLTLDPLAYQSQIFQTLAGRGNQPSFFQVQNFDHVDFNNVNSAQQITGTTFRRKKSGKAASVVLHFRPTTNNSYYLTLGPSVKDVANISINDHPLHQYSTYRDTIVINAASHVKNQDVAIRLDLKKQTMWLQNVSLYRLNQKSFVKCRRILQSSPIHITKLHENRLSGWVNMKDNQVLMTTIPYDAGWHVKVDGHPVATEKVLNTFLAVPMTKGKHQVSLTFWPPFLNLGLGITIITAVGLVILDKKHLLNKL</sequence>
<feature type="transmembrane region" description="Helical" evidence="1">
    <location>
        <begin position="839"/>
        <end position="861"/>
    </location>
</feature>
<reference evidence="2" key="2">
    <citation type="submission" date="2021-04" db="EMBL/GenBank/DDBJ databases">
        <authorList>
            <person name="Gilroy R."/>
        </authorList>
    </citation>
    <scope>NUCLEOTIDE SEQUENCE</scope>
    <source>
        <strain evidence="2">ChiSxjej3B15-572</strain>
    </source>
</reference>
<evidence type="ECO:0000256" key="1">
    <source>
        <dbReference type="SAM" id="Phobius"/>
    </source>
</evidence>
<proteinExistence type="predicted"/>
<dbReference type="Pfam" id="PF09586">
    <property type="entry name" value="YfhO"/>
    <property type="match status" value="1"/>
</dbReference>
<dbReference type="Proteomes" id="UP000824231">
    <property type="component" value="Unassembled WGS sequence"/>
</dbReference>
<dbReference type="PANTHER" id="PTHR38454:SF1">
    <property type="entry name" value="INTEGRAL MEMBRANE PROTEIN"/>
    <property type="match status" value="1"/>
</dbReference>
<keyword evidence="1" id="KW-1133">Transmembrane helix</keyword>
<comment type="caution">
    <text evidence="2">The sequence shown here is derived from an EMBL/GenBank/DDBJ whole genome shotgun (WGS) entry which is preliminary data.</text>
</comment>
<feature type="transmembrane region" description="Helical" evidence="1">
    <location>
        <begin position="298"/>
        <end position="316"/>
    </location>
</feature>
<feature type="transmembrane region" description="Helical" evidence="1">
    <location>
        <begin position="103"/>
        <end position="126"/>
    </location>
</feature>
<evidence type="ECO:0000313" key="3">
    <source>
        <dbReference type="Proteomes" id="UP000824231"/>
    </source>
</evidence>
<dbReference type="AlphaFoldDB" id="A0A9D1VHI5"/>
<feature type="transmembrane region" description="Helical" evidence="1">
    <location>
        <begin position="323"/>
        <end position="341"/>
    </location>
</feature>
<name>A0A9D1VHI5_9LACO</name>
<feature type="transmembrane region" description="Helical" evidence="1">
    <location>
        <begin position="353"/>
        <end position="374"/>
    </location>
</feature>
<feature type="transmembrane region" description="Helical" evidence="1">
    <location>
        <begin position="12"/>
        <end position="29"/>
    </location>
</feature>